<name>A0A926HYP4_9FIRM</name>
<dbReference type="Proteomes" id="UP000611762">
    <property type="component" value="Unassembled WGS sequence"/>
</dbReference>
<evidence type="ECO:0000313" key="1">
    <source>
        <dbReference type="EMBL" id="MBC8540350.1"/>
    </source>
</evidence>
<reference evidence="1" key="1">
    <citation type="submission" date="2020-08" db="EMBL/GenBank/DDBJ databases">
        <title>Genome public.</title>
        <authorList>
            <person name="Liu C."/>
            <person name="Sun Q."/>
        </authorList>
    </citation>
    <scope>NUCLEOTIDE SEQUENCE</scope>
    <source>
        <strain evidence="1">H8</strain>
    </source>
</reference>
<sequence length="123" mass="14465">MIWNSEWEYNNQDYLKAKYEKKVSGECPDLAVRKIYCKGCGRVFYTQIETKKYCLYSLCGNRGYQKELKWRRKYARQDRTCQTCGNTFTPKRSDAKFCCNACRQKACRGSVTNKASCQVDNLE</sequence>
<protein>
    <submittedName>
        <fullName evidence="1">Uncharacterized protein</fullName>
    </submittedName>
</protein>
<evidence type="ECO:0000313" key="2">
    <source>
        <dbReference type="Proteomes" id="UP000611762"/>
    </source>
</evidence>
<keyword evidence="2" id="KW-1185">Reference proteome</keyword>
<dbReference type="EMBL" id="JACRSU010000001">
    <property type="protein sequence ID" value="MBC8540350.1"/>
    <property type="molecule type" value="Genomic_DNA"/>
</dbReference>
<accession>A0A926HYP4</accession>
<dbReference type="RefSeq" id="WP_249311461.1">
    <property type="nucleotide sequence ID" value="NZ_JACRSU010000001.1"/>
</dbReference>
<gene>
    <name evidence="1" type="ORF">H8698_05110</name>
</gene>
<dbReference type="AlphaFoldDB" id="A0A926HYP4"/>
<comment type="caution">
    <text evidence="1">The sequence shown here is derived from an EMBL/GenBank/DDBJ whole genome shotgun (WGS) entry which is preliminary data.</text>
</comment>
<proteinExistence type="predicted"/>
<organism evidence="1 2">
    <name type="scientific">Congzhengia minquanensis</name>
    <dbReference type="NCBI Taxonomy" id="2763657"/>
    <lineage>
        <taxon>Bacteria</taxon>
        <taxon>Bacillati</taxon>
        <taxon>Bacillota</taxon>
        <taxon>Clostridia</taxon>
        <taxon>Eubacteriales</taxon>
        <taxon>Oscillospiraceae</taxon>
        <taxon>Congzhengia</taxon>
    </lineage>
</organism>